<feature type="domain" description="AAA+ ATPase" evidence="3">
    <location>
        <begin position="245"/>
        <end position="384"/>
    </location>
</feature>
<dbReference type="SUPFAM" id="SSF48403">
    <property type="entry name" value="Ankyrin repeat"/>
    <property type="match status" value="1"/>
</dbReference>
<name>A0A4U0XH19_9PEZI</name>
<dbReference type="EMBL" id="NAJQ01000196">
    <property type="protein sequence ID" value="TKA75346.1"/>
    <property type="molecule type" value="Genomic_DNA"/>
</dbReference>
<dbReference type="GO" id="GO:0005737">
    <property type="term" value="C:cytoplasm"/>
    <property type="evidence" value="ECO:0007669"/>
    <property type="project" value="TreeGrafter"/>
</dbReference>
<keyword evidence="2" id="KW-0067">ATP-binding</keyword>
<dbReference type="SUPFAM" id="SSF52540">
    <property type="entry name" value="P-loop containing nucleoside triphosphate hydrolases"/>
    <property type="match status" value="1"/>
</dbReference>
<dbReference type="PANTHER" id="PTHR11638">
    <property type="entry name" value="ATP-DEPENDENT CLP PROTEASE"/>
    <property type="match status" value="1"/>
</dbReference>
<evidence type="ECO:0000256" key="2">
    <source>
        <dbReference type="ARBA" id="ARBA00022840"/>
    </source>
</evidence>
<dbReference type="InterPro" id="IPR036770">
    <property type="entry name" value="Ankyrin_rpt-contain_sf"/>
</dbReference>
<dbReference type="Gene3D" id="1.25.40.20">
    <property type="entry name" value="Ankyrin repeat-containing domain"/>
    <property type="match status" value="1"/>
</dbReference>
<dbReference type="OrthoDB" id="47330at2759"/>
<gene>
    <name evidence="4" type="ORF">B0A55_05564</name>
</gene>
<organism evidence="4 5">
    <name type="scientific">Friedmanniomyces simplex</name>
    <dbReference type="NCBI Taxonomy" id="329884"/>
    <lineage>
        <taxon>Eukaryota</taxon>
        <taxon>Fungi</taxon>
        <taxon>Dikarya</taxon>
        <taxon>Ascomycota</taxon>
        <taxon>Pezizomycotina</taxon>
        <taxon>Dothideomycetes</taxon>
        <taxon>Dothideomycetidae</taxon>
        <taxon>Mycosphaerellales</taxon>
        <taxon>Teratosphaeriaceae</taxon>
        <taxon>Friedmanniomyces</taxon>
    </lineage>
</organism>
<dbReference type="AlphaFoldDB" id="A0A4U0XH19"/>
<sequence>MEDGPPRVSYGDFALDPDIALGRQQPRPFSAEKLAAALGHGCSPRAIKAYLQSHPRETIELELNVLVRQHHILTYALERNDAECLKVIMEYGADLKAKAFGDIPLLAYAIMRTKWTLQNATDVVKTLLVYGADSRCIPQDMWSEYVKTPKAETDHKATEPSLITRTKWCTPDRRAVLAETLNLTMRYYLWRAKRLEPPTKRTLQIAKAHKMTDLFKVPFQIIGQEPATNLVVQNIYTHIALRTPKPLVLAFAGLPGHGKTELAGQLGRLLSVSARELDCTQIGEISSLLGAPKGYEGHREVSPLNDFLTQNSGVRCVVFMDEFDKTKMDVREALLKVMDTGMHRDRKSNLEIDASQVIWILATNLGDTVISRFHSKHIATRKDADIDKISIEPLRKDLRSLFRSAYSPAIAGRINVMVPFFPFSPNEQAVVAHKFVLDMQDKARQPIDINAPQLQFMAHSHIFVVDDGKVCQHIADTSYEPEEGARSISAGVDDMRRKFGRAYSNTDEEVTDEMNNGPLTKFTVQLHPVSETDEDEITVFRDGSTVVAGPRGSGK</sequence>
<evidence type="ECO:0000313" key="4">
    <source>
        <dbReference type="EMBL" id="TKA75346.1"/>
    </source>
</evidence>
<dbReference type="Pfam" id="PF07724">
    <property type="entry name" value="AAA_2"/>
    <property type="match status" value="1"/>
</dbReference>
<dbReference type="InterPro" id="IPR003593">
    <property type="entry name" value="AAA+_ATPase"/>
</dbReference>
<keyword evidence="1" id="KW-0547">Nucleotide-binding</keyword>
<dbReference type="GO" id="GO:0005524">
    <property type="term" value="F:ATP binding"/>
    <property type="evidence" value="ECO:0007669"/>
    <property type="project" value="UniProtKB-KW"/>
</dbReference>
<dbReference type="SMART" id="SM00382">
    <property type="entry name" value="AAA"/>
    <property type="match status" value="1"/>
</dbReference>
<dbReference type="PRINTS" id="PR00300">
    <property type="entry name" value="CLPPROTEASEA"/>
</dbReference>
<evidence type="ECO:0000259" key="3">
    <source>
        <dbReference type="SMART" id="SM00382"/>
    </source>
</evidence>
<keyword evidence="5" id="KW-1185">Reference proteome</keyword>
<protein>
    <recommendedName>
        <fullName evidence="3">AAA+ ATPase domain-containing protein</fullName>
    </recommendedName>
</protein>
<dbReference type="InterPro" id="IPR001270">
    <property type="entry name" value="ClpA/B"/>
</dbReference>
<proteinExistence type="predicted"/>
<accession>A0A4U0XH19</accession>
<evidence type="ECO:0000256" key="1">
    <source>
        <dbReference type="ARBA" id="ARBA00022741"/>
    </source>
</evidence>
<dbReference type="GO" id="GO:0034605">
    <property type="term" value="P:cellular response to heat"/>
    <property type="evidence" value="ECO:0007669"/>
    <property type="project" value="TreeGrafter"/>
</dbReference>
<dbReference type="InterPro" id="IPR050130">
    <property type="entry name" value="ClpA_ClpB"/>
</dbReference>
<comment type="caution">
    <text evidence="4">The sequence shown here is derived from an EMBL/GenBank/DDBJ whole genome shotgun (WGS) entry which is preliminary data.</text>
</comment>
<dbReference type="PANTHER" id="PTHR11638:SF18">
    <property type="entry name" value="HEAT SHOCK PROTEIN 104"/>
    <property type="match status" value="1"/>
</dbReference>
<dbReference type="GO" id="GO:0016887">
    <property type="term" value="F:ATP hydrolysis activity"/>
    <property type="evidence" value="ECO:0007669"/>
    <property type="project" value="InterPro"/>
</dbReference>
<dbReference type="Proteomes" id="UP000309340">
    <property type="component" value="Unassembled WGS sequence"/>
</dbReference>
<dbReference type="InterPro" id="IPR002110">
    <property type="entry name" value="Ankyrin_rpt"/>
</dbReference>
<dbReference type="STRING" id="329884.A0A4U0XH19"/>
<reference evidence="4 5" key="1">
    <citation type="submission" date="2017-03" db="EMBL/GenBank/DDBJ databases">
        <title>Genomes of endolithic fungi from Antarctica.</title>
        <authorList>
            <person name="Coleine C."/>
            <person name="Masonjones S."/>
            <person name="Stajich J.E."/>
        </authorList>
    </citation>
    <scope>NUCLEOTIDE SEQUENCE [LARGE SCALE GENOMIC DNA]</scope>
    <source>
        <strain evidence="4 5">CCFEE 5184</strain>
    </source>
</reference>
<dbReference type="SMART" id="SM00248">
    <property type="entry name" value="ANK"/>
    <property type="match status" value="2"/>
</dbReference>
<evidence type="ECO:0000313" key="5">
    <source>
        <dbReference type="Proteomes" id="UP000309340"/>
    </source>
</evidence>
<dbReference type="InterPro" id="IPR027417">
    <property type="entry name" value="P-loop_NTPase"/>
</dbReference>
<dbReference type="InterPro" id="IPR003959">
    <property type="entry name" value="ATPase_AAA_core"/>
</dbReference>
<dbReference type="Gene3D" id="3.40.50.300">
    <property type="entry name" value="P-loop containing nucleotide triphosphate hydrolases"/>
    <property type="match status" value="1"/>
</dbReference>